<evidence type="ECO:0000256" key="2">
    <source>
        <dbReference type="ARBA" id="ARBA00012513"/>
    </source>
</evidence>
<dbReference type="InterPro" id="IPR011009">
    <property type="entry name" value="Kinase-like_dom_sf"/>
</dbReference>
<dbReference type="SUPFAM" id="SSF56112">
    <property type="entry name" value="Protein kinase-like (PK-like)"/>
    <property type="match status" value="1"/>
</dbReference>
<dbReference type="PROSITE" id="PS51190">
    <property type="entry name" value="FATC"/>
    <property type="match status" value="1"/>
</dbReference>
<evidence type="ECO:0000256" key="8">
    <source>
        <dbReference type="ARBA" id="ARBA00023242"/>
    </source>
</evidence>
<evidence type="ECO:0000256" key="4">
    <source>
        <dbReference type="ARBA" id="ARBA00022741"/>
    </source>
</evidence>
<evidence type="ECO:0000256" key="6">
    <source>
        <dbReference type="ARBA" id="ARBA00022777"/>
    </source>
</evidence>
<proteinExistence type="predicted"/>
<dbReference type="PANTHER" id="PTHR37079">
    <property type="entry name" value="SERINE/THREONINE-PROTEIN KINASE ATM"/>
    <property type="match status" value="1"/>
</dbReference>
<dbReference type="InterPro" id="IPR018936">
    <property type="entry name" value="PI3/4_kinase_CS"/>
</dbReference>
<dbReference type="Pfam" id="PF00454">
    <property type="entry name" value="PI3_PI4_kinase"/>
    <property type="match status" value="1"/>
</dbReference>
<dbReference type="Pfam" id="PF02260">
    <property type="entry name" value="FATC"/>
    <property type="match status" value="1"/>
</dbReference>
<evidence type="ECO:0000259" key="10">
    <source>
        <dbReference type="PROSITE" id="PS50290"/>
    </source>
</evidence>
<feature type="compositionally biased region" description="Basic and acidic residues" evidence="9">
    <location>
        <begin position="324"/>
        <end position="353"/>
    </location>
</feature>
<keyword evidence="8" id="KW-0539">Nucleus</keyword>
<feature type="domain" description="FATC" evidence="11">
    <location>
        <begin position="377"/>
        <end position="409"/>
    </location>
</feature>
<dbReference type="OrthoDB" id="381190at2759"/>
<name>A0A1E7EU98_9STRA</name>
<evidence type="ECO:0000259" key="11">
    <source>
        <dbReference type="PROSITE" id="PS51190"/>
    </source>
</evidence>
<sequence>MIQPDKDYGDGKEDPTGGERIASFESDFAITESGVHRPKIVVCIGSKGGSYRQLVKGEDDIRQDAIMSQVFTYVNNLMKTRKTDNVTSEDSGSSKAVKRRTRHNLKMVTYNILPLSPSSGVLEWVEGTLPINDFVNDSGSKRTGAHSRYYPDEWSYRICRSTLEGSPPDKKRQSFDEICARFSPSFRFFFLERFGCMESWHIAKMNFTRSVAVSSIVGHILGIGDRHLGNILIHQGTGEVVHIDFGIVFEQGKLLPIPEQVPFRLTRNIIDGMGPCGTEGLFVKVAEETMSMLRDNSRELLTILSAVVADPLYKWNMNPLEARRRQAEKGEDKGYKLKDRGDGSTSTSDEKSQSEAIKTISKIKEKLQGYEDSTSGEQQGVEGQVQLLINSARDPDNLCTMFTGWGSWV</sequence>
<keyword evidence="3" id="KW-0808">Transferase</keyword>
<dbReference type="GO" id="GO:0006281">
    <property type="term" value="P:DNA repair"/>
    <property type="evidence" value="ECO:0007669"/>
    <property type="project" value="InterPro"/>
</dbReference>
<dbReference type="InterPro" id="IPR000403">
    <property type="entry name" value="PI3/4_kinase_cat_dom"/>
</dbReference>
<evidence type="ECO:0000313" key="13">
    <source>
        <dbReference type="Proteomes" id="UP000095751"/>
    </source>
</evidence>
<dbReference type="PROSITE" id="PS00916">
    <property type="entry name" value="PI3_4_KINASE_2"/>
    <property type="match status" value="1"/>
</dbReference>
<dbReference type="EC" id="2.7.11.1" evidence="2"/>
<dbReference type="InParanoid" id="A0A1E7EU98"/>
<dbReference type="SMART" id="SM00146">
    <property type="entry name" value="PI3Kc"/>
    <property type="match status" value="1"/>
</dbReference>
<gene>
    <name evidence="12" type="primary">ATM</name>
    <name evidence="12" type="ORF">FRACYDRAFT_194899</name>
</gene>
<dbReference type="AlphaFoldDB" id="A0A1E7EU98"/>
<protein>
    <recommendedName>
        <fullName evidence="2">non-specific serine/threonine protein kinase</fullName>
        <ecNumber evidence="2">2.7.11.1</ecNumber>
    </recommendedName>
</protein>
<evidence type="ECO:0000256" key="7">
    <source>
        <dbReference type="ARBA" id="ARBA00022840"/>
    </source>
</evidence>
<dbReference type="InterPro" id="IPR003152">
    <property type="entry name" value="FATC_dom"/>
</dbReference>
<feature type="region of interest" description="Disordered" evidence="9">
    <location>
        <begin position="324"/>
        <end position="355"/>
    </location>
</feature>
<dbReference type="Gene3D" id="1.10.1070.11">
    <property type="entry name" value="Phosphatidylinositol 3-/4-kinase, catalytic domain"/>
    <property type="match status" value="1"/>
</dbReference>
<dbReference type="PROSITE" id="PS50290">
    <property type="entry name" value="PI3_4_KINASE_3"/>
    <property type="match status" value="1"/>
</dbReference>
<evidence type="ECO:0000256" key="9">
    <source>
        <dbReference type="SAM" id="MobiDB-lite"/>
    </source>
</evidence>
<evidence type="ECO:0000313" key="12">
    <source>
        <dbReference type="EMBL" id="OEU09374.1"/>
    </source>
</evidence>
<comment type="subcellular location">
    <subcellularLocation>
        <location evidence="1">Nucleus</location>
    </subcellularLocation>
</comment>
<dbReference type="SMART" id="SM01343">
    <property type="entry name" value="FATC"/>
    <property type="match status" value="1"/>
</dbReference>
<organism evidence="12 13">
    <name type="scientific">Fragilariopsis cylindrus CCMP1102</name>
    <dbReference type="NCBI Taxonomy" id="635003"/>
    <lineage>
        <taxon>Eukaryota</taxon>
        <taxon>Sar</taxon>
        <taxon>Stramenopiles</taxon>
        <taxon>Ochrophyta</taxon>
        <taxon>Bacillariophyta</taxon>
        <taxon>Bacillariophyceae</taxon>
        <taxon>Bacillariophycidae</taxon>
        <taxon>Bacillariales</taxon>
        <taxon>Bacillariaceae</taxon>
        <taxon>Fragilariopsis</taxon>
    </lineage>
</organism>
<evidence type="ECO:0000256" key="3">
    <source>
        <dbReference type="ARBA" id="ARBA00022679"/>
    </source>
</evidence>
<dbReference type="KEGG" id="fcy:FRACYDRAFT_194899"/>
<dbReference type="CDD" id="cd05171">
    <property type="entry name" value="PIKKc_ATM"/>
    <property type="match status" value="1"/>
</dbReference>
<dbReference type="GO" id="GO:0005524">
    <property type="term" value="F:ATP binding"/>
    <property type="evidence" value="ECO:0007669"/>
    <property type="project" value="UniProtKB-KW"/>
</dbReference>
<dbReference type="InterPro" id="IPR044107">
    <property type="entry name" value="PIKKc_ATM"/>
</dbReference>
<keyword evidence="4" id="KW-0547">Nucleotide-binding</keyword>
<dbReference type="PANTHER" id="PTHR37079:SF4">
    <property type="entry name" value="SERINE_THREONINE-PROTEIN KINASE ATM"/>
    <property type="match status" value="1"/>
</dbReference>
<dbReference type="Proteomes" id="UP000095751">
    <property type="component" value="Unassembled WGS sequence"/>
</dbReference>
<accession>A0A1E7EU98</accession>
<keyword evidence="6 12" id="KW-0418">Kinase</keyword>
<feature type="domain" description="PI3K/PI4K catalytic" evidence="10">
    <location>
        <begin position="25"/>
        <end position="356"/>
    </location>
</feature>
<dbReference type="InterPro" id="IPR036940">
    <property type="entry name" value="PI3/4_kinase_cat_sf"/>
</dbReference>
<evidence type="ECO:0000256" key="5">
    <source>
        <dbReference type="ARBA" id="ARBA00022763"/>
    </source>
</evidence>
<evidence type="ECO:0000256" key="1">
    <source>
        <dbReference type="ARBA" id="ARBA00004123"/>
    </source>
</evidence>
<dbReference type="EMBL" id="KV784375">
    <property type="protein sequence ID" value="OEU09374.1"/>
    <property type="molecule type" value="Genomic_DNA"/>
</dbReference>
<keyword evidence="5" id="KW-0227">DNA damage</keyword>
<keyword evidence="7" id="KW-0067">ATP-binding</keyword>
<dbReference type="PROSITE" id="PS00915">
    <property type="entry name" value="PI3_4_KINASE_1"/>
    <property type="match status" value="1"/>
</dbReference>
<reference evidence="12 13" key="1">
    <citation type="submission" date="2016-09" db="EMBL/GenBank/DDBJ databases">
        <title>Extensive genetic diversity and differential bi-allelic expression allows diatom success in the polar Southern Ocean.</title>
        <authorList>
            <consortium name="DOE Joint Genome Institute"/>
            <person name="Mock T."/>
            <person name="Otillar R.P."/>
            <person name="Strauss J."/>
            <person name="Dupont C."/>
            <person name="Frickenhaus S."/>
            <person name="Maumus F."/>
            <person name="Mcmullan M."/>
            <person name="Sanges R."/>
            <person name="Schmutz J."/>
            <person name="Toseland A."/>
            <person name="Valas R."/>
            <person name="Veluchamy A."/>
            <person name="Ward B.J."/>
            <person name="Allen A."/>
            <person name="Barry K."/>
            <person name="Falciatore A."/>
            <person name="Ferrante M."/>
            <person name="Fortunato A.E."/>
            <person name="Gloeckner G."/>
            <person name="Gruber A."/>
            <person name="Hipkin R."/>
            <person name="Janech M."/>
            <person name="Kroth P."/>
            <person name="Leese F."/>
            <person name="Lindquist E."/>
            <person name="Lyon B.R."/>
            <person name="Martin J."/>
            <person name="Mayer C."/>
            <person name="Parker M."/>
            <person name="Quesneville H."/>
            <person name="Raymond J."/>
            <person name="Uhlig C."/>
            <person name="Valentin K.U."/>
            <person name="Worden A.Z."/>
            <person name="Armbrust E.V."/>
            <person name="Bowler C."/>
            <person name="Green B."/>
            <person name="Moulton V."/>
            <person name="Van Oosterhout C."/>
            <person name="Grigoriev I."/>
        </authorList>
    </citation>
    <scope>NUCLEOTIDE SEQUENCE [LARGE SCALE GENOMIC DNA]</scope>
    <source>
        <strain evidence="12 13">CCMP1102</strain>
    </source>
</reference>
<keyword evidence="13" id="KW-1185">Reference proteome</keyword>
<dbReference type="Gene3D" id="3.30.1010.10">
    <property type="entry name" value="Phosphatidylinositol 3-kinase Catalytic Subunit, Chain A, domain 4"/>
    <property type="match status" value="1"/>
</dbReference>
<dbReference type="InterPro" id="IPR038980">
    <property type="entry name" value="ATM_plant"/>
</dbReference>
<dbReference type="GO" id="GO:0005634">
    <property type="term" value="C:nucleus"/>
    <property type="evidence" value="ECO:0007669"/>
    <property type="project" value="UniProtKB-SubCell"/>
</dbReference>
<dbReference type="GO" id="GO:0004674">
    <property type="term" value="F:protein serine/threonine kinase activity"/>
    <property type="evidence" value="ECO:0007669"/>
    <property type="project" value="UniProtKB-EC"/>
</dbReference>